<dbReference type="Gene3D" id="6.10.250.690">
    <property type="match status" value="1"/>
</dbReference>
<dbReference type="GO" id="GO:0005829">
    <property type="term" value="C:cytosol"/>
    <property type="evidence" value="ECO:0007669"/>
    <property type="project" value="TreeGrafter"/>
</dbReference>
<dbReference type="Pfam" id="PF00486">
    <property type="entry name" value="Trans_reg_C"/>
    <property type="match status" value="1"/>
</dbReference>
<evidence type="ECO:0000256" key="3">
    <source>
        <dbReference type="ARBA" id="ARBA00023012"/>
    </source>
</evidence>
<dbReference type="OrthoDB" id="9790442at2"/>
<evidence type="ECO:0000256" key="7">
    <source>
        <dbReference type="ARBA" id="ARBA00024867"/>
    </source>
</evidence>
<name>Q0AWC5_SYNWW</name>
<dbReference type="RefSeq" id="WP_011641077.1">
    <property type="nucleotide sequence ID" value="NC_008346.1"/>
</dbReference>
<keyword evidence="2 8" id="KW-0597">Phosphoprotein</keyword>
<dbReference type="Pfam" id="PF00072">
    <property type="entry name" value="Response_reg"/>
    <property type="match status" value="1"/>
</dbReference>
<dbReference type="CDD" id="cd00383">
    <property type="entry name" value="trans_reg_C"/>
    <property type="match status" value="1"/>
</dbReference>
<comment type="function">
    <text evidence="7">May play the central regulatory role in sporulation. It may be an element of the effector pathway responsible for the activation of sporulation genes in response to nutritional stress. Spo0A may act in concert with spo0H (a sigma factor) to control the expression of some genes that are critical to the sporulation process.</text>
</comment>
<dbReference type="eggNOG" id="COG0745">
    <property type="taxonomic scope" value="Bacteria"/>
</dbReference>
<dbReference type="InterPro" id="IPR001789">
    <property type="entry name" value="Sig_transdc_resp-reg_receiver"/>
</dbReference>
<dbReference type="PROSITE" id="PS50110">
    <property type="entry name" value="RESPONSE_REGULATORY"/>
    <property type="match status" value="1"/>
</dbReference>
<feature type="DNA-binding region" description="OmpR/PhoB-type" evidence="9">
    <location>
        <begin position="126"/>
        <end position="225"/>
    </location>
</feature>
<dbReference type="EMBL" id="CP000448">
    <property type="protein sequence ID" value="ABI68979.1"/>
    <property type="molecule type" value="Genomic_DNA"/>
</dbReference>
<evidence type="ECO:0000313" key="13">
    <source>
        <dbReference type="Proteomes" id="UP000001968"/>
    </source>
</evidence>
<dbReference type="InterPro" id="IPR036388">
    <property type="entry name" value="WH-like_DNA-bd_sf"/>
</dbReference>
<dbReference type="PROSITE" id="PS51755">
    <property type="entry name" value="OMPR_PHOB"/>
    <property type="match status" value="1"/>
</dbReference>
<keyword evidence="13" id="KW-1185">Reference proteome</keyword>
<dbReference type="AlphaFoldDB" id="Q0AWC5"/>
<dbReference type="Gene3D" id="3.40.50.2300">
    <property type="match status" value="1"/>
</dbReference>
<dbReference type="InterPro" id="IPR001867">
    <property type="entry name" value="OmpR/PhoB-type_DNA-bd"/>
</dbReference>
<dbReference type="GO" id="GO:0000976">
    <property type="term" value="F:transcription cis-regulatory region binding"/>
    <property type="evidence" value="ECO:0007669"/>
    <property type="project" value="TreeGrafter"/>
</dbReference>
<keyword evidence="3" id="KW-0902">Two-component regulatory system</keyword>
<dbReference type="InterPro" id="IPR016032">
    <property type="entry name" value="Sig_transdc_resp-reg_C-effctor"/>
</dbReference>
<dbReference type="SMART" id="SM00448">
    <property type="entry name" value="REC"/>
    <property type="match status" value="1"/>
</dbReference>
<dbReference type="HOGENOM" id="CLU_000445_30_4_9"/>
<keyword evidence="5 9" id="KW-0238">DNA-binding</keyword>
<feature type="domain" description="OmpR/PhoB-type" evidence="11">
    <location>
        <begin position="126"/>
        <end position="225"/>
    </location>
</feature>
<dbReference type="Gene3D" id="1.10.10.10">
    <property type="entry name" value="Winged helix-like DNA-binding domain superfamily/Winged helix DNA-binding domain"/>
    <property type="match status" value="1"/>
</dbReference>
<dbReference type="SMART" id="SM00862">
    <property type="entry name" value="Trans_reg_C"/>
    <property type="match status" value="1"/>
</dbReference>
<feature type="domain" description="Response regulatory" evidence="10">
    <location>
        <begin position="4"/>
        <end position="117"/>
    </location>
</feature>
<dbReference type="KEGG" id="swo:Swol_1681"/>
<organism evidence="12 13">
    <name type="scientific">Syntrophomonas wolfei subsp. wolfei (strain DSM 2245B / Goettingen)</name>
    <dbReference type="NCBI Taxonomy" id="335541"/>
    <lineage>
        <taxon>Bacteria</taxon>
        <taxon>Bacillati</taxon>
        <taxon>Bacillota</taxon>
        <taxon>Clostridia</taxon>
        <taxon>Eubacteriales</taxon>
        <taxon>Syntrophomonadaceae</taxon>
        <taxon>Syntrophomonas</taxon>
    </lineage>
</organism>
<dbReference type="PANTHER" id="PTHR48111:SF4">
    <property type="entry name" value="DNA-BINDING DUAL TRANSCRIPTIONAL REGULATOR OMPR"/>
    <property type="match status" value="1"/>
</dbReference>
<evidence type="ECO:0000256" key="2">
    <source>
        <dbReference type="ARBA" id="ARBA00022553"/>
    </source>
</evidence>
<dbReference type="STRING" id="335541.Swol_1681"/>
<dbReference type="SUPFAM" id="SSF46894">
    <property type="entry name" value="C-terminal effector domain of the bipartite response regulators"/>
    <property type="match status" value="1"/>
</dbReference>
<evidence type="ECO:0000259" key="11">
    <source>
        <dbReference type="PROSITE" id="PS51755"/>
    </source>
</evidence>
<evidence type="ECO:0000256" key="6">
    <source>
        <dbReference type="ARBA" id="ARBA00023163"/>
    </source>
</evidence>
<dbReference type="FunFam" id="1.10.10.10:FF:000018">
    <property type="entry name" value="DNA-binding response regulator ResD"/>
    <property type="match status" value="1"/>
</dbReference>
<evidence type="ECO:0000256" key="1">
    <source>
        <dbReference type="ARBA" id="ARBA00018672"/>
    </source>
</evidence>
<sequence length="227" mass="25714">MDSLILLVEDEKKIRDMLSKHLRQEGFRVALAADGLEALQIWQDIKPDLIVLDLMLPGLSGWEVMKKIRQKNNTPIIVLTARVDEVDKLLGLELGADDYITKPFSPRELALRIKAVLRRSRPHEQVTNVSISNLSINPERLEALIGDTLLALTPTEFKILLLLAENPGQVFSRLHILERVFGDIYEGYERTIDTHISNLRHKIEATGKSEISIKTVYGIGYKLVAEE</sequence>
<dbReference type="GO" id="GO:0000156">
    <property type="term" value="F:phosphorelay response regulator activity"/>
    <property type="evidence" value="ECO:0007669"/>
    <property type="project" value="TreeGrafter"/>
</dbReference>
<evidence type="ECO:0000256" key="9">
    <source>
        <dbReference type="PROSITE-ProRule" id="PRU01091"/>
    </source>
</evidence>
<keyword evidence="4" id="KW-0805">Transcription regulation</keyword>
<proteinExistence type="predicted"/>
<gene>
    <name evidence="12" type="ordered locus">Swol_1681</name>
</gene>
<dbReference type="SUPFAM" id="SSF52172">
    <property type="entry name" value="CheY-like"/>
    <property type="match status" value="1"/>
</dbReference>
<accession>Q0AWC5</accession>
<evidence type="ECO:0000259" key="10">
    <source>
        <dbReference type="PROSITE" id="PS50110"/>
    </source>
</evidence>
<protein>
    <recommendedName>
        <fullName evidence="1">Stage 0 sporulation protein A homolog</fullName>
    </recommendedName>
</protein>
<dbReference type="PANTHER" id="PTHR48111">
    <property type="entry name" value="REGULATOR OF RPOS"/>
    <property type="match status" value="1"/>
</dbReference>
<evidence type="ECO:0000256" key="4">
    <source>
        <dbReference type="ARBA" id="ARBA00023015"/>
    </source>
</evidence>
<dbReference type="InterPro" id="IPR039420">
    <property type="entry name" value="WalR-like"/>
</dbReference>
<keyword evidence="6" id="KW-0804">Transcription</keyword>
<dbReference type="GO" id="GO:0032993">
    <property type="term" value="C:protein-DNA complex"/>
    <property type="evidence" value="ECO:0007669"/>
    <property type="project" value="TreeGrafter"/>
</dbReference>
<evidence type="ECO:0000313" key="12">
    <source>
        <dbReference type="EMBL" id="ABI68979.1"/>
    </source>
</evidence>
<evidence type="ECO:0000256" key="8">
    <source>
        <dbReference type="PROSITE-ProRule" id="PRU00169"/>
    </source>
</evidence>
<dbReference type="FunFam" id="3.40.50.2300:FF:000001">
    <property type="entry name" value="DNA-binding response regulator PhoB"/>
    <property type="match status" value="1"/>
</dbReference>
<reference evidence="13" key="1">
    <citation type="journal article" date="2010" name="Environ. Microbiol.">
        <title>The genome of Syntrophomonas wolfei: new insights into syntrophic metabolism and biohydrogen production.</title>
        <authorList>
            <person name="Sieber J.R."/>
            <person name="Sims D.R."/>
            <person name="Han C."/>
            <person name="Kim E."/>
            <person name="Lykidis A."/>
            <person name="Lapidus A.L."/>
            <person name="McDonnald E."/>
            <person name="Rohlin L."/>
            <person name="Culley D.E."/>
            <person name="Gunsalus R."/>
            <person name="McInerney M.J."/>
        </authorList>
    </citation>
    <scope>NUCLEOTIDE SEQUENCE [LARGE SCALE GENOMIC DNA]</scope>
    <source>
        <strain evidence="13">DSM 2245B / Goettingen</strain>
    </source>
</reference>
<dbReference type="GO" id="GO:0006355">
    <property type="term" value="P:regulation of DNA-templated transcription"/>
    <property type="evidence" value="ECO:0007669"/>
    <property type="project" value="InterPro"/>
</dbReference>
<feature type="modified residue" description="4-aspartylphosphate" evidence="8">
    <location>
        <position position="53"/>
    </location>
</feature>
<dbReference type="InterPro" id="IPR011006">
    <property type="entry name" value="CheY-like_superfamily"/>
</dbReference>
<evidence type="ECO:0000256" key="5">
    <source>
        <dbReference type="ARBA" id="ARBA00023125"/>
    </source>
</evidence>
<dbReference type="Proteomes" id="UP000001968">
    <property type="component" value="Chromosome"/>
</dbReference>